<gene>
    <name evidence="1" type="ORF">GGD55_001307</name>
</gene>
<dbReference type="RefSeq" id="WP_018324808.1">
    <property type="nucleotide sequence ID" value="NZ_JACHBK010000003.1"/>
</dbReference>
<sequence length="146" mass="15573">MATAIAIVLLWYGAMAAVFRVTEQAPGALVPFPDRHLAAGQLPAGITILKWNSYFAVVASDEAGYVGRLYAAGVPVVFPARSGGCLSYRGTNNPAQGKEKPDWQGNRPVFNSAALEVSAVVGKLSLHQTPNPPTFRLLSFMATRSR</sequence>
<keyword evidence="2" id="KW-1185">Reference proteome</keyword>
<organism evidence="1 2">
    <name type="scientific">Rhizobium giardinii</name>
    <dbReference type="NCBI Taxonomy" id="56731"/>
    <lineage>
        <taxon>Bacteria</taxon>
        <taxon>Pseudomonadati</taxon>
        <taxon>Pseudomonadota</taxon>
        <taxon>Alphaproteobacteria</taxon>
        <taxon>Hyphomicrobiales</taxon>
        <taxon>Rhizobiaceae</taxon>
        <taxon>Rhizobium/Agrobacterium group</taxon>
        <taxon>Rhizobium</taxon>
    </lineage>
</organism>
<evidence type="ECO:0000313" key="1">
    <source>
        <dbReference type="EMBL" id="MBB5534624.1"/>
    </source>
</evidence>
<dbReference type="Proteomes" id="UP000585507">
    <property type="component" value="Unassembled WGS sequence"/>
</dbReference>
<reference evidence="1 2" key="1">
    <citation type="submission" date="2020-08" db="EMBL/GenBank/DDBJ databases">
        <title>Genomic Encyclopedia of Type Strains, Phase IV (KMG-V): Genome sequencing to study the core and pangenomes of soil and plant-associated prokaryotes.</title>
        <authorList>
            <person name="Whitman W."/>
        </authorList>
    </citation>
    <scope>NUCLEOTIDE SEQUENCE [LARGE SCALE GENOMIC DNA]</scope>
    <source>
        <strain evidence="1 2">SEMIA 4084</strain>
    </source>
</reference>
<comment type="caution">
    <text evidence="1">The sequence shown here is derived from an EMBL/GenBank/DDBJ whole genome shotgun (WGS) entry which is preliminary data.</text>
</comment>
<protein>
    <submittedName>
        <fullName evidence="1">Uncharacterized protein</fullName>
    </submittedName>
</protein>
<name>A0A7W8U9C8_9HYPH</name>
<dbReference type="AlphaFoldDB" id="A0A7W8U9C8"/>
<proteinExistence type="predicted"/>
<evidence type="ECO:0000313" key="2">
    <source>
        <dbReference type="Proteomes" id="UP000585507"/>
    </source>
</evidence>
<accession>A0A7W8U9C8</accession>
<dbReference type="EMBL" id="JACHBK010000003">
    <property type="protein sequence ID" value="MBB5534624.1"/>
    <property type="molecule type" value="Genomic_DNA"/>
</dbReference>